<keyword evidence="3" id="KW-0813">Transport</keyword>
<dbReference type="PATRIC" id="fig|28037.218.peg.206"/>
<feature type="transmembrane region" description="Helical" evidence="8">
    <location>
        <begin position="12"/>
        <end position="34"/>
    </location>
</feature>
<gene>
    <name evidence="9" type="ORF">TZ96_00212</name>
</gene>
<keyword evidence="6 8" id="KW-1133">Transmembrane helix</keyword>
<dbReference type="GO" id="GO:0005886">
    <property type="term" value="C:plasma membrane"/>
    <property type="evidence" value="ECO:0007669"/>
    <property type="project" value="UniProtKB-SubCell"/>
</dbReference>
<feature type="transmembrane region" description="Helical" evidence="8">
    <location>
        <begin position="54"/>
        <end position="76"/>
    </location>
</feature>
<dbReference type="PANTHER" id="PTHR34979:SF1">
    <property type="entry name" value="INNER MEMBRANE PROTEIN YGAZ"/>
    <property type="match status" value="1"/>
</dbReference>
<feature type="transmembrane region" description="Helical" evidence="8">
    <location>
        <begin position="211"/>
        <end position="228"/>
    </location>
</feature>
<keyword evidence="7 8" id="KW-0472">Membrane</keyword>
<comment type="similarity">
    <text evidence="2">Belongs to the AzlC family.</text>
</comment>
<proteinExistence type="inferred from homology"/>
<evidence type="ECO:0000313" key="10">
    <source>
        <dbReference type="Proteomes" id="UP000033405"/>
    </source>
</evidence>
<comment type="subcellular location">
    <subcellularLocation>
        <location evidence="1">Cell membrane</location>
        <topology evidence="1">Multi-pass membrane protein</topology>
    </subcellularLocation>
</comment>
<reference evidence="9 10" key="1">
    <citation type="submission" date="2015-02" db="EMBL/GenBank/DDBJ databases">
        <title>Evolution of amylase-binding proteins of oral streptococcal species.</title>
        <authorList>
            <person name="Haase E.M."/>
        </authorList>
    </citation>
    <scope>NUCLEOTIDE SEQUENCE [LARGE SCALE GENOMIC DNA]</scope>
    <source>
        <strain evidence="9 10">UC6950A</strain>
    </source>
</reference>
<evidence type="ECO:0000256" key="5">
    <source>
        <dbReference type="ARBA" id="ARBA00022692"/>
    </source>
</evidence>
<evidence type="ECO:0000313" key="9">
    <source>
        <dbReference type="EMBL" id="KJU95454.1"/>
    </source>
</evidence>
<evidence type="ECO:0000256" key="3">
    <source>
        <dbReference type="ARBA" id="ARBA00022448"/>
    </source>
</evidence>
<accession>A0A0F3HMI6</accession>
<keyword evidence="5 8" id="KW-0812">Transmembrane</keyword>
<dbReference type="PANTHER" id="PTHR34979">
    <property type="entry name" value="INNER MEMBRANE PROTEIN YGAZ"/>
    <property type="match status" value="1"/>
</dbReference>
<protein>
    <submittedName>
        <fullName evidence="9">AzlC family protein</fullName>
    </submittedName>
</protein>
<evidence type="ECO:0000256" key="8">
    <source>
        <dbReference type="SAM" id="Phobius"/>
    </source>
</evidence>
<evidence type="ECO:0000256" key="7">
    <source>
        <dbReference type="ARBA" id="ARBA00023136"/>
    </source>
</evidence>
<keyword evidence="4" id="KW-1003">Cell membrane</keyword>
<name>A0A0F3HMI6_9STRE</name>
<evidence type="ECO:0000256" key="6">
    <source>
        <dbReference type="ARBA" id="ARBA00022989"/>
    </source>
</evidence>
<sequence>MKEKGFWEGVQAAVPTALGYVSIGLACGIIGSPYVTPVEMGLMSLFVYAGSAQFAMIALIAVQAPVAAIAMTVFLINLRLFLLSLHASTYFRHTSLWHNIGMSSLLTDETYGVLMGELAHTDKVNPMWMHGNNLNSYVAWFFGTVVGTALGGLLPNPEIFGLDFALVGMFIGIFTSQFQIMQKRIPLRNLFIILAVVAVSFFLLLTVVSQSLAVLFATLLGCTMGVVLDGQ</sequence>
<comment type="caution">
    <text evidence="9">The sequence shown here is derived from an EMBL/GenBank/DDBJ whole genome shotgun (WGS) entry which is preliminary data.</text>
</comment>
<dbReference type="Proteomes" id="UP000033405">
    <property type="component" value="Unassembled WGS sequence"/>
</dbReference>
<dbReference type="EMBL" id="JYOV01000003">
    <property type="protein sequence ID" value="KJU95454.1"/>
    <property type="molecule type" value="Genomic_DNA"/>
</dbReference>
<evidence type="ECO:0000256" key="4">
    <source>
        <dbReference type="ARBA" id="ARBA00022475"/>
    </source>
</evidence>
<organism evidence="9 10">
    <name type="scientific">Streptococcus infantis</name>
    <dbReference type="NCBI Taxonomy" id="68892"/>
    <lineage>
        <taxon>Bacteria</taxon>
        <taxon>Bacillati</taxon>
        <taxon>Bacillota</taxon>
        <taxon>Bacilli</taxon>
        <taxon>Lactobacillales</taxon>
        <taxon>Streptococcaceae</taxon>
        <taxon>Streptococcus</taxon>
    </lineage>
</organism>
<dbReference type="GO" id="GO:1903785">
    <property type="term" value="P:L-valine transmembrane transport"/>
    <property type="evidence" value="ECO:0007669"/>
    <property type="project" value="TreeGrafter"/>
</dbReference>
<dbReference type="PROSITE" id="PS51257">
    <property type="entry name" value="PROKAR_LIPOPROTEIN"/>
    <property type="match status" value="1"/>
</dbReference>
<dbReference type="RefSeq" id="WP_045762537.1">
    <property type="nucleotide sequence ID" value="NZ_JYOV01000003.1"/>
</dbReference>
<dbReference type="InterPro" id="IPR011606">
    <property type="entry name" value="Brnchd-chn_aa_trnsp_permease"/>
</dbReference>
<feature type="transmembrane region" description="Helical" evidence="8">
    <location>
        <begin position="137"/>
        <end position="154"/>
    </location>
</feature>
<feature type="transmembrane region" description="Helical" evidence="8">
    <location>
        <begin position="187"/>
        <end position="205"/>
    </location>
</feature>
<feature type="transmembrane region" description="Helical" evidence="8">
    <location>
        <begin position="160"/>
        <end position="180"/>
    </location>
</feature>
<dbReference type="Pfam" id="PF03591">
    <property type="entry name" value="AzlC"/>
    <property type="match status" value="1"/>
</dbReference>
<evidence type="ECO:0000256" key="1">
    <source>
        <dbReference type="ARBA" id="ARBA00004651"/>
    </source>
</evidence>
<evidence type="ECO:0000256" key="2">
    <source>
        <dbReference type="ARBA" id="ARBA00010735"/>
    </source>
</evidence>
<dbReference type="AlphaFoldDB" id="A0A0F3HMI6"/>